<organism evidence="1 2">
    <name type="scientific">Prevotella multiformis DSM 16608</name>
    <dbReference type="NCBI Taxonomy" id="888743"/>
    <lineage>
        <taxon>Bacteria</taxon>
        <taxon>Pseudomonadati</taxon>
        <taxon>Bacteroidota</taxon>
        <taxon>Bacteroidia</taxon>
        <taxon>Bacteroidales</taxon>
        <taxon>Prevotellaceae</taxon>
        <taxon>Prevotella</taxon>
    </lineage>
</organism>
<proteinExistence type="predicted"/>
<dbReference type="OrthoDB" id="9804920at2"/>
<dbReference type="PANTHER" id="PTHR10443">
    <property type="entry name" value="MICROSOMAL DIPEPTIDASE"/>
    <property type="match status" value="1"/>
</dbReference>
<evidence type="ECO:0000313" key="1">
    <source>
        <dbReference type="EMBL" id="EGC21385.1"/>
    </source>
</evidence>
<dbReference type="AlphaFoldDB" id="F0F3G9"/>
<dbReference type="PANTHER" id="PTHR10443:SF12">
    <property type="entry name" value="DIPEPTIDASE"/>
    <property type="match status" value="1"/>
</dbReference>
<dbReference type="STRING" id="888743.HMPREF9141_0135"/>
<sequence>MKYDLQSHLDKVYATFPEAKHQPVIGITTNFSDIDATLRDAYYKQVAAAGGTPVLIPPVADKDVLVNTLAHLDGLLLTGGGDINPLWAGEEPSTRLHNINAERDLPELMLTRLAFNRQIPILGICRGIQTLAVALGGTVQQDIYEDYIRTDETPGKKPAKDRTDTTYHAATLKHSQDADRGEATHSVALRKPSMLYALYKEEHIMVNTFHHQAVKEPGKRFRITALSPDGVVEGIESTEFKPVMGVQWHPEWMGEEGGKLFHWLVTQAANFYLAKQLHRRVLTLDTHCDTPMFFPQGVRFDQRDPRILYDLHKMTEGRQDAVTMAAYLPQPKIGETFSSKIDVEGLKHYNPNLIDTLDHLSPAVYADLIFDKIEEIVKQNQRYISIARTPSDLYEDKRKGRKSIMFAIENGLALEHRVENVKHFAQRGVVYITLCHNGDNDICDSARGCNTHGGVSKFGEEVIREMNRNGIMVDLSHGGEKSFYDALDISSMPIVCSHSNSKVLCDVPRNLTDEQMRALAKKGGVAHITLYKGFLKKDGEATVMDAIAHLEHAISIMGIDHVGVGTDFDGDGTVRGMADASEMINFTLHLLRRKYSERDIEKIWGGNWLRVMAKVQSVRK</sequence>
<dbReference type="eggNOG" id="COG2355">
    <property type="taxonomic scope" value="Bacteria"/>
</dbReference>
<dbReference type="InterPro" id="IPR011697">
    <property type="entry name" value="Peptidase_C26"/>
</dbReference>
<comment type="caution">
    <text evidence="1">The sequence shown here is derived from an EMBL/GenBank/DDBJ whole genome shotgun (WGS) entry which is preliminary data.</text>
</comment>
<dbReference type="Gene3D" id="3.40.50.880">
    <property type="match status" value="1"/>
</dbReference>
<dbReference type="RefSeq" id="WP_007367677.1">
    <property type="nucleotide sequence ID" value="NZ_GL872283.1"/>
</dbReference>
<dbReference type="Pfam" id="PF07722">
    <property type="entry name" value="Peptidase_C26"/>
    <property type="match status" value="1"/>
</dbReference>
<dbReference type="CDD" id="cd01301">
    <property type="entry name" value="rDP_like"/>
    <property type="match status" value="1"/>
</dbReference>
<dbReference type="Pfam" id="PF01244">
    <property type="entry name" value="Peptidase_M19"/>
    <property type="match status" value="1"/>
</dbReference>
<dbReference type="InterPro" id="IPR008257">
    <property type="entry name" value="Pept_M19"/>
</dbReference>
<gene>
    <name evidence="1" type="ORF">HMPREF9141_0135</name>
</gene>
<dbReference type="eggNOG" id="COG2071">
    <property type="taxonomic scope" value="Bacteria"/>
</dbReference>
<dbReference type="CDD" id="cd01745">
    <property type="entry name" value="GATase1_2"/>
    <property type="match status" value="1"/>
</dbReference>
<dbReference type="Gene3D" id="3.20.20.140">
    <property type="entry name" value="Metal-dependent hydrolases"/>
    <property type="match status" value="1"/>
</dbReference>
<dbReference type="SUPFAM" id="SSF51556">
    <property type="entry name" value="Metallo-dependent hydrolases"/>
    <property type="match status" value="1"/>
</dbReference>
<dbReference type="EMBL" id="AEWX01000001">
    <property type="protein sequence ID" value="EGC21385.1"/>
    <property type="molecule type" value="Genomic_DNA"/>
</dbReference>
<dbReference type="InterPro" id="IPR032466">
    <property type="entry name" value="Metal_Hydrolase"/>
</dbReference>
<dbReference type="GO" id="GO:0006508">
    <property type="term" value="P:proteolysis"/>
    <property type="evidence" value="ECO:0007669"/>
    <property type="project" value="InterPro"/>
</dbReference>
<dbReference type="Proteomes" id="UP000005697">
    <property type="component" value="Unassembled WGS sequence"/>
</dbReference>
<dbReference type="SUPFAM" id="SSF52317">
    <property type="entry name" value="Class I glutamine amidotransferase-like"/>
    <property type="match status" value="1"/>
</dbReference>
<accession>F0F3G9</accession>
<evidence type="ECO:0000313" key="2">
    <source>
        <dbReference type="Proteomes" id="UP000005697"/>
    </source>
</evidence>
<keyword evidence="2" id="KW-1185">Reference proteome</keyword>
<dbReference type="PROSITE" id="PS51365">
    <property type="entry name" value="RENAL_DIPEPTIDASE_2"/>
    <property type="match status" value="1"/>
</dbReference>
<dbReference type="InterPro" id="IPR029062">
    <property type="entry name" value="Class_I_gatase-like"/>
</dbReference>
<name>F0F3G9_9BACT</name>
<reference evidence="1 2" key="1">
    <citation type="submission" date="2011-01" db="EMBL/GenBank/DDBJ databases">
        <authorList>
            <person name="Muzny D."/>
            <person name="Qin X."/>
            <person name="Deng J."/>
            <person name="Jiang H."/>
            <person name="Liu Y."/>
            <person name="Qu J."/>
            <person name="Song X.-Z."/>
            <person name="Zhang L."/>
            <person name="Thornton R."/>
            <person name="Coyle M."/>
            <person name="Francisco L."/>
            <person name="Jackson L."/>
            <person name="Javaid M."/>
            <person name="Korchina V."/>
            <person name="Kovar C."/>
            <person name="Mata R."/>
            <person name="Mathew T."/>
            <person name="Ngo R."/>
            <person name="Nguyen L."/>
            <person name="Nguyen N."/>
            <person name="Okwuonu G."/>
            <person name="Ongeri F."/>
            <person name="Pham C."/>
            <person name="Simmons D."/>
            <person name="Wilczek-Boney K."/>
            <person name="Hale W."/>
            <person name="Jakkamsetti A."/>
            <person name="Pham P."/>
            <person name="Ruth R."/>
            <person name="San Lucas F."/>
            <person name="Warren J."/>
            <person name="Zhang J."/>
            <person name="Zhao Z."/>
            <person name="Zhou C."/>
            <person name="Zhu D."/>
            <person name="Lee S."/>
            <person name="Bess C."/>
            <person name="Blankenburg K."/>
            <person name="Forbes L."/>
            <person name="Fu Q."/>
            <person name="Gubbala S."/>
            <person name="Hirani K."/>
            <person name="Jayaseelan J.C."/>
            <person name="Lara F."/>
            <person name="Munidasa M."/>
            <person name="Palculict T."/>
            <person name="Patil S."/>
            <person name="Pu L.-L."/>
            <person name="Saada N."/>
            <person name="Tang L."/>
            <person name="Weissenberger G."/>
            <person name="Zhu Y."/>
            <person name="Hemphill L."/>
            <person name="Shang Y."/>
            <person name="Youmans B."/>
            <person name="Ayvaz T."/>
            <person name="Ross M."/>
            <person name="Santibanez J."/>
            <person name="Aqrawi P."/>
            <person name="Gross S."/>
            <person name="Joshi V."/>
            <person name="Fowler G."/>
            <person name="Nazareth L."/>
            <person name="Reid J."/>
            <person name="Worley K."/>
            <person name="Petrosino J."/>
            <person name="Highlander S."/>
            <person name="Gibbs R."/>
        </authorList>
    </citation>
    <scope>NUCLEOTIDE SEQUENCE [LARGE SCALE GENOMIC DNA]</scope>
    <source>
        <strain evidence="1 2">DSM 16608</strain>
    </source>
</reference>
<dbReference type="GO" id="GO:0070573">
    <property type="term" value="F:metallodipeptidase activity"/>
    <property type="evidence" value="ECO:0007669"/>
    <property type="project" value="InterPro"/>
</dbReference>
<dbReference type="HOGENOM" id="CLU_466806_0_0_10"/>
<protein>
    <submittedName>
        <fullName evidence="1">Renal dipeptidase family protein</fullName>
    </submittedName>
</protein>
<dbReference type="PROSITE" id="PS51273">
    <property type="entry name" value="GATASE_TYPE_1"/>
    <property type="match status" value="1"/>
</dbReference>